<dbReference type="GO" id="GO:0016491">
    <property type="term" value="F:oxidoreductase activity"/>
    <property type="evidence" value="ECO:0007669"/>
    <property type="project" value="UniProtKB-KW"/>
</dbReference>
<keyword evidence="2" id="KW-0521">NADP</keyword>
<dbReference type="SUPFAM" id="SSF51735">
    <property type="entry name" value="NAD(P)-binding Rossmann-fold domains"/>
    <property type="match status" value="1"/>
</dbReference>
<reference evidence="5" key="1">
    <citation type="journal article" date="2023" name="Mol. Phylogenet. Evol.">
        <title>Genome-scale phylogeny and comparative genomics of the fungal order Sordariales.</title>
        <authorList>
            <person name="Hensen N."/>
            <person name="Bonometti L."/>
            <person name="Westerberg I."/>
            <person name="Brannstrom I.O."/>
            <person name="Guillou S."/>
            <person name="Cros-Aarteil S."/>
            <person name="Calhoun S."/>
            <person name="Haridas S."/>
            <person name="Kuo A."/>
            <person name="Mondo S."/>
            <person name="Pangilinan J."/>
            <person name="Riley R."/>
            <person name="LaButti K."/>
            <person name="Andreopoulos B."/>
            <person name="Lipzen A."/>
            <person name="Chen C."/>
            <person name="Yan M."/>
            <person name="Daum C."/>
            <person name="Ng V."/>
            <person name="Clum A."/>
            <person name="Steindorff A."/>
            <person name="Ohm R.A."/>
            <person name="Martin F."/>
            <person name="Silar P."/>
            <person name="Natvig D.O."/>
            <person name="Lalanne C."/>
            <person name="Gautier V."/>
            <person name="Ament-Velasquez S.L."/>
            <person name="Kruys A."/>
            <person name="Hutchinson M.I."/>
            <person name="Powell A.J."/>
            <person name="Barry K."/>
            <person name="Miller A.N."/>
            <person name="Grigoriev I.V."/>
            <person name="Debuchy R."/>
            <person name="Gladieux P."/>
            <person name="Hiltunen Thoren M."/>
            <person name="Johannesson H."/>
        </authorList>
    </citation>
    <scope>NUCLEOTIDE SEQUENCE</scope>
    <source>
        <strain evidence="5">CBS 955.72</strain>
    </source>
</reference>
<evidence type="ECO:0000313" key="6">
    <source>
        <dbReference type="Proteomes" id="UP001275084"/>
    </source>
</evidence>
<gene>
    <name evidence="5" type="ORF">B0T25DRAFT_519121</name>
</gene>
<evidence type="ECO:0000256" key="2">
    <source>
        <dbReference type="ARBA" id="ARBA00022857"/>
    </source>
</evidence>
<proteinExistence type="inferred from homology"/>
<dbReference type="InterPro" id="IPR016040">
    <property type="entry name" value="NAD(P)-bd_dom"/>
</dbReference>
<accession>A0AAJ0HDD1</accession>
<dbReference type="AlphaFoldDB" id="A0AAJ0HDD1"/>
<dbReference type="Pfam" id="PF13460">
    <property type="entry name" value="NAD_binding_10"/>
    <property type="match status" value="1"/>
</dbReference>
<evidence type="ECO:0000259" key="4">
    <source>
        <dbReference type="Pfam" id="PF13460"/>
    </source>
</evidence>
<comment type="similarity">
    <text evidence="1">Belongs to the NmrA-type oxidoreductase family. Isoflavone reductase subfamily.</text>
</comment>
<comment type="caution">
    <text evidence="5">The sequence shown here is derived from an EMBL/GenBank/DDBJ whole genome shotgun (WGS) entry which is preliminary data.</text>
</comment>
<keyword evidence="6" id="KW-1185">Reference proteome</keyword>
<dbReference type="EMBL" id="JAUIQD010000005">
    <property type="protein sequence ID" value="KAK3348735.1"/>
    <property type="molecule type" value="Genomic_DNA"/>
</dbReference>
<dbReference type="Proteomes" id="UP001275084">
    <property type="component" value="Unassembled WGS sequence"/>
</dbReference>
<feature type="domain" description="NAD(P)-binding" evidence="4">
    <location>
        <begin position="13"/>
        <end position="142"/>
    </location>
</feature>
<evidence type="ECO:0000313" key="5">
    <source>
        <dbReference type="EMBL" id="KAK3348735.1"/>
    </source>
</evidence>
<organism evidence="5 6">
    <name type="scientific">Lasiosphaeria hispida</name>
    <dbReference type="NCBI Taxonomy" id="260671"/>
    <lineage>
        <taxon>Eukaryota</taxon>
        <taxon>Fungi</taxon>
        <taxon>Dikarya</taxon>
        <taxon>Ascomycota</taxon>
        <taxon>Pezizomycotina</taxon>
        <taxon>Sordariomycetes</taxon>
        <taxon>Sordariomycetidae</taxon>
        <taxon>Sordariales</taxon>
        <taxon>Lasiosphaeriaceae</taxon>
        <taxon>Lasiosphaeria</taxon>
    </lineage>
</organism>
<dbReference type="PANTHER" id="PTHR47706">
    <property type="entry name" value="NMRA-LIKE FAMILY PROTEIN"/>
    <property type="match status" value="1"/>
</dbReference>
<evidence type="ECO:0000256" key="1">
    <source>
        <dbReference type="ARBA" id="ARBA00005725"/>
    </source>
</evidence>
<dbReference type="InterPro" id="IPR036291">
    <property type="entry name" value="NAD(P)-bd_dom_sf"/>
</dbReference>
<dbReference type="PANTHER" id="PTHR47706:SF9">
    <property type="entry name" value="NMRA-LIKE DOMAIN-CONTAINING PROTEIN-RELATED"/>
    <property type="match status" value="1"/>
</dbReference>
<evidence type="ECO:0000256" key="3">
    <source>
        <dbReference type="ARBA" id="ARBA00023002"/>
    </source>
</evidence>
<reference evidence="5" key="2">
    <citation type="submission" date="2023-06" db="EMBL/GenBank/DDBJ databases">
        <authorList>
            <consortium name="Lawrence Berkeley National Laboratory"/>
            <person name="Haridas S."/>
            <person name="Hensen N."/>
            <person name="Bonometti L."/>
            <person name="Westerberg I."/>
            <person name="Brannstrom I.O."/>
            <person name="Guillou S."/>
            <person name="Cros-Aarteil S."/>
            <person name="Calhoun S."/>
            <person name="Kuo A."/>
            <person name="Mondo S."/>
            <person name="Pangilinan J."/>
            <person name="Riley R."/>
            <person name="Labutti K."/>
            <person name="Andreopoulos B."/>
            <person name="Lipzen A."/>
            <person name="Chen C."/>
            <person name="Yanf M."/>
            <person name="Daum C."/>
            <person name="Ng V."/>
            <person name="Clum A."/>
            <person name="Steindorff A."/>
            <person name="Ohm R."/>
            <person name="Martin F."/>
            <person name="Silar P."/>
            <person name="Natvig D."/>
            <person name="Lalanne C."/>
            <person name="Gautier V."/>
            <person name="Ament-Velasquez S.L."/>
            <person name="Kruys A."/>
            <person name="Hutchinson M.I."/>
            <person name="Powell A.J."/>
            <person name="Barry K."/>
            <person name="Miller A.N."/>
            <person name="Grigoriev I.V."/>
            <person name="Debuchy R."/>
            <person name="Gladieux P."/>
            <person name="Thoren M.H."/>
            <person name="Johannesson H."/>
        </authorList>
    </citation>
    <scope>NUCLEOTIDE SEQUENCE</scope>
    <source>
        <strain evidence="5">CBS 955.72</strain>
    </source>
</reference>
<keyword evidence="3" id="KW-0560">Oxidoreductase</keyword>
<dbReference type="Gene3D" id="3.90.25.10">
    <property type="entry name" value="UDP-galactose 4-epimerase, domain 1"/>
    <property type="match status" value="1"/>
</dbReference>
<dbReference type="InterPro" id="IPR051609">
    <property type="entry name" value="NmrA/Isoflavone_reductase-like"/>
</dbReference>
<sequence length="315" mass="35199">MAAAITTTVGLAGITGRFGRLLTSHLLKDPTVTLHGYCRDSSRVIDSLSSSPRVHLFQGDAYDREKIQAFVKGCDVVICAYLGDDKLMIDGQKAIIDACEAEEVPRYIASDWALDYDKLELGVLFPKDAMKHVRAYLGTKKKVAGVHILVGAFMDPMFSPIFEVLDPVTNTLRYWGEGTEIWEATSYDKAAEYTAAVAVDRTAVGVQKFLGDRKNIKEIAGSFEKVYGIKPKLERLGSLNDLKNQMQELRAQHPTDPFKYLFFYMMYYWINGSTLVGPDVDNAKYPSIKPETWEDFMGKRSLGELPASYFALASN</sequence>
<protein>
    <recommendedName>
        <fullName evidence="4">NAD(P)-binding domain-containing protein</fullName>
    </recommendedName>
</protein>
<name>A0AAJ0HDD1_9PEZI</name>
<dbReference type="Gene3D" id="3.40.50.720">
    <property type="entry name" value="NAD(P)-binding Rossmann-like Domain"/>
    <property type="match status" value="1"/>
</dbReference>